<accession>A0A379MPR1</accession>
<dbReference type="STRING" id="880526.GCA_000427365_00596"/>
<dbReference type="EMBL" id="UGVL01000001">
    <property type="protein sequence ID" value="SUE33641.1"/>
    <property type="molecule type" value="Genomic_DNA"/>
</dbReference>
<evidence type="ECO:0000313" key="1">
    <source>
        <dbReference type="EMBL" id="SUE33641.1"/>
    </source>
</evidence>
<dbReference type="Proteomes" id="UP000255233">
    <property type="component" value="Unassembled WGS sequence"/>
</dbReference>
<keyword evidence="2" id="KW-1185">Reference proteome</keyword>
<name>A0A379MPR1_9BACT</name>
<evidence type="ECO:0000313" key="2">
    <source>
        <dbReference type="Proteomes" id="UP000255233"/>
    </source>
</evidence>
<protein>
    <submittedName>
        <fullName evidence="1">Uncharacterized protein</fullName>
    </submittedName>
</protein>
<sequence>MEKNLKPFDLEAAKAGAKVVARDGSPVRIICFDAAGVSPIVGLVSNLFGETPVAYMENGCLCLGEAPYLDLRMAPVKQTGWVNIYRNGDEVLTSTAVYATQEEAMPSIRTEGSYIATVPVEWEE</sequence>
<reference evidence="1 2" key="1">
    <citation type="submission" date="2018-06" db="EMBL/GenBank/DDBJ databases">
        <authorList>
            <consortium name="Pathogen Informatics"/>
            <person name="Doyle S."/>
        </authorList>
    </citation>
    <scope>NUCLEOTIDE SEQUENCE [LARGE SCALE GENOMIC DNA]</scope>
    <source>
        <strain evidence="1 2">NCTC11190</strain>
    </source>
</reference>
<dbReference type="OrthoDB" id="1093854at2"/>
<dbReference type="RefSeq" id="WP_027290387.1">
    <property type="nucleotide sequence ID" value="NZ_UGVL01000001.1"/>
</dbReference>
<organism evidence="1 2">
    <name type="scientific">Rikenella microfusus</name>
    <dbReference type="NCBI Taxonomy" id="28139"/>
    <lineage>
        <taxon>Bacteria</taxon>
        <taxon>Pseudomonadati</taxon>
        <taxon>Bacteroidota</taxon>
        <taxon>Bacteroidia</taxon>
        <taxon>Bacteroidales</taxon>
        <taxon>Rikenellaceae</taxon>
        <taxon>Rikenella</taxon>
    </lineage>
</organism>
<dbReference type="AlphaFoldDB" id="A0A379MPR1"/>
<proteinExistence type="predicted"/>
<gene>
    <name evidence="1" type="ORF">NCTC11190_00851</name>
</gene>